<evidence type="ECO:0008006" key="4">
    <source>
        <dbReference type="Google" id="ProtNLM"/>
    </source>
</evidence>
<organism evidence="2 3">
    <name type="scientific">Nocardia amikacinitolerans</name>
    <dbReference type="NCBI Taxonomy" id="756689"/>
    <lineage>
        <taxon>Bacteria</taxon>
        <taxon>Bacillati</taxon>
        <taxon>Actinomycetota</taxon>
        <taxon>Actinomycetes</taxon>
        <taxon>Mycobacteriales</taxon>
        <taxon>Nocardiaceae</taxon>
        <taxon>Nocardia</taxon>
    </lineage>
</organism>
<evidence type="ECO:0000313" key="2">
    <source>
        <dbReference type="EMBL" id="SNY81006.1"/>
    </source>
</evidence>
<dbReference type="AlphaFoldDB" id="A0A285LBM8"/>
<dbReference type="InterPro" id="IPR036390">
    <property type="entry name" value="WH_DNA-bd_sf"/>
</dbReference>
<dbReference type="SUPFAM" id="SSF46785">
    <property type="entry name" value="Winged helix' DNA-binding domain"/>
    <property type="match status" value="1"/>
</dbReference>
<reference evidence="3" key="1">
    <citation type="submission" date="2017-09" db="EMBL/GenBank/DDBJ databases">
        <authorList>
            <person name="Varghese N."/>
            <person name="Submissions S."/>
        </authorList>
    </citation>
    <scope>NUCLEOTIDE SEQUENCE [LARGE SCALE GENOMIC DNA]</scope>
    <source>
        <strain evidence="3">DSM 45537</strain>
    </source>
</reference>
<gene>
    <name evidence="2" type="ORF">SAMN04244553_2583</name>
</gene>
<dbReference type="InterPro" id="IPR036388">
    <property type="entry name" value="WH-like_DNA-bd_sf"/>
</dbReference>
<proteinExistence type="predicted"/>
<keyword evidence="3" id="KW-1185">Reference proteome</keyword>
<dbReference type="RefSeq" id="WP_143861412.1">
    <property type="nucleotide sequence ID" value="NZ_OBEG01000002.1"/>
</dbReference>
<name>A0A285LBM8_9NOCA</name>
<dbReference type="Proteomes" id="UP000219565">
    <property type="component" value="Unassembled WGS sequence"/>
</dbReference>
<evidence type="ECO:0000313" key="3">
    <source>
        <dbReference type="Proteomes" id="UP000219565"/>
    </source>
</evidence>
<sequence>MPQPLSPSRLRWHRDDFSRAQVAALAALHQAGRACSARDLAGDCRIGPITLTLQWLITRGYVRSEVAHTPGVERPQPLNELTDEGREIRQRLTTHTPAARPLQGPEPRK</sequence>
<dbReference type="EMBL" id="OBEG01000002">
    <property type="protein sequence ID" value="SNY81006.1"/>
    <property type="molecule type" value="Genomic_DNA"/>
</dbReference>
<dbReference type="Gene3D" id="1.10.10.10">
    <property type="entry name" value="Winged helix-like DNA-binding domain superfamily/Winged helix DNA-binding domain"/>
    <property type="match status" value="1"/>
</dbReference>
<accession>A0A285LBM8</accession>
<feature type="region of interest" description="Disordered" evidence="1">
    <location>
        <begin position="71"/>
        <end position="109"/>
    </location>
</feature>
<protein>
    <recommendedName>
        <fullName evidence="4">MarR family transcriptional regulator</fullName>
    </recommendedName>
</protein>
<dbReference type="OrthoDB" id="4568679at2"/>
<evidence type="ECO:0000256" key="1">
    <source>
        <dbReference type="SAM" id="MobiDB-lite"/>
    </source>
</evidence>